<keyword evidence="7" id="KW-0812">Transmembrane</keyword>
<dbReference type="PANTHER" id="PTHR43390:SF1">
    <property type="entry name" value="CHLOROPLAST PROCESSING PEPTIDASE"/>
    <property type="match status" value="1"/>
</dbReference>
<dbReference type="NCBIfam" id="TIGR02227">
    <property type="entry name" value="sigpep_I_bact"/>
    <property type="match status" value="1"/>
</dbReference>
<keyword evidence="6 7" id="KW-0378">Hydrolase</keyword>
<comment type="catalytic activity">
    <reaction evidence="1 7">
        <text>Cleavage of hydrophobic, N-terminal signal or leader sequences from secreted and periplasmic proteins.</text>
        <dbReference type="EC" id="3.4.21.89"/>
    </reaction>
</comment>
<dbReference type="GO" id="GO:0009003">
    <property type="term" value="F:signal peptidase activity"/>
    <property type="evidence" value="ECO:0007669"/>
    <property type="project" value="UniProtKB-EC"/>
</dbReference>
<protein>
    <recommendedName>
        <fullName evidence="4 7">Signal peptidase I</fullName>
        <ecNumber evidence="3 7">3.4.21.89</ecNumber>
    </recommendedName>
</protein>
<name>A0ABV9QY10_9GAMM</name>
<evidence type="ECO:0000313" key="11">
    <source>
        <dbReference type="Proteomes" id="UP001595886"/>
    </source>
</evidence>
<gene>
    <name evidence="10" type="primary">lepB</name>
    <name evidence="10" type="ORF">ACFO6Q_14390</name>
</gene>
<evidence type="ECO:0000256" key="7">
    <source>
        <dbReference type="RuleBase" id="RU003993"/>
    </source>
</evidence>
<dbReference type="SUPFAM" id="SSF51306">
    <property type="entry name" value="LexA/Signal peptidase"/>
    <property type="match status" value="1"/>
</dbReference>
<dbReference type="InterPro" id="IPR019756">
    <property type="entry name" value="Pept_S26A_signal_pept_1_Ser-AS"/>
</dbReference>
<evidence type="ECO:0000256" key="2">
    <source>
        <dbReference type="ARBA" id="ARBA00009370"/>
    </source>
</evidence>
<keyword evidence="7" id="KW-1133">Transmembrane helix</keyword>
<evidence type="ECO:0000256" key="1">
    <source>
        <dbReference type="ARBA" id="ARBA00000677"/>
    </source>
</evidence>
<proteinExistence type="inferred from homology"/>
<evidence type="ECO:0000256" key="5">
    <source>
        <dbReference type="ARBA" id="ARBA00022670"/>
    </source>
</evidence>
<dbReference type="PRINTS" id="PR00727">
    <property type="entry name" value="LEADERPTASE"/>
</dbReference>
<dbReference type="EC" id="3.4.21.89" evidence="3 7"/>
<dbReference type="InterPro" id="IPR036286">
    <property type="entry name" value="LexA/Signal_pep-like_sf"/>
</dbReference>
<dbReference type="Proteomes" id="UP001595886">
    <property type="component" value="Unassembled WGS sequence"/>
</dbReference>
<comment type="similarity">
    <text evidence="2 8">Belongs to the peptidase S26 family.</text>
</comment>
<dbReference type="InterPro" id="IPR019757">
    <property type="entry name" value="Pept_S26A_signal_pept_1_Lys-AS"/>
</dbReference>
<evidence type="ECO:0000313" key="10">
    <source>
        <dbReference type="EMBL" id="MFC4821519.1"/>
    </source>
</evidence>
<dbReference type="EMBL" id="JBHSHD010000010">
    <property type="protein sequence ID" value="MFC4821519.1"/>
    <property type="molecule type" value="Genomic_DNA"/>
</dbReference>
<evidence type="ECO:0000256" key="8">
    <source>
        <dbReference type="RuleBase" id="RU362042"/>
    </source>
</evidence>
<feature type="transmembrane region" description="Helical" evidence="7">
    <location>
        <begin position="62"/>
        <end position="83"/>
    </location>
</feature>
<accession>A0ABV9QY10</accession>
<dbReference type="RefSeq" id="WP_380021796.1">
    <property type="nucleotide sequence ID" value="NZ_JBHSHD010000010.1"/>
</dbReference>
<keyword evidence="11" id="KW-1185">Reference proteome</keyword>
<comment type="subcellular location">
    <subcellularLocation>
        <location evidence="8">Membrane</location>
        <topology evidence="8">Multi-pass membrane protein</topology>
    </subcellularLocation>
</comment>
<dbReference type="CDD" id="cd06530">
    <property type="entry name" value="S26_SPase_I"/>
    <property type="match status" value="1"/>
</dbReference>
<sequence>MDFDFALLLVVLTAVSGVIWLLDRLFLAKARAQRAQAFETMTALSQEEREARSRNALREPVAVEYARSFFPVLFVILLFRSFIAEPFKIPSGSMMPTLLVGDFILVNKFSYGLRLPVLNKKVLDVGEPKRGDVFVFRYPENPKEDYIKRVIGLPGDEITYRNKVLYVNGEEIAETGLGPYVGPGESGRSMAGAQVKLEKLGAVEHRIMELPQAFIGHEGTWKVPPGHYFAMGDNRDNSQDSRFWGFVPEQNLVGRAFVIWMNFDNGIDFSRIGTLIK</sequence>
<feature type="transmembrane region" description="Helical" evidence="7">
    <location>
        <begin position="6"/>
        <end position="27"/>
    </location>
</feature>
<dbReference type="PROSITE" id="PS00501">
    <property type="entry name" value="SPASE_I_1"/>
    <property type="match status" value="1"/>
</dbReference>
<feature type="domain" description="Peptidase S26" evidence="9">
    <location>
        <begin position="63"/>
        <end position="260"/>
    </location>
</feature>
<dbReference type="InterPro" id="IPR019533">
    <property type="entry name" value="Peptidase_S26"/>
</dbReference>
<organism evidence="10 11">
    <name type="scientific">Dokdonella ginsengisoli</name>
    <dbReference type="NCBI Taxonomy" id="363846"/>
    <lineage>
        <taxon>Bacteria</taxon>
        <taxon>Pseudomonadati</taxon>
        <taxon>Pseudomonadota</taxon>
        <taxon>Gammaproteobacteria</taxon>
        <taxon>Lysobacterales</taxon>
        <taxon>Rhodanobacteraceae</taxon>
        <taxon>Dokdonella</taxon>
    </lineage>
</organism>
<dbReference type="Pfam" id="PF10502">
    <property type="entry name" value="Peptidase_S26"/>
    <property type="match status" value="1"/>
</dbReference>
<evidence type="ECO:0000256" key="3">
    <source>
        <dbReference type="ARBA" id="ARBA00013208"/>
    </source>
</evidence>
<dbReference type="InterPro" id="IPR000223">
    <property type="entry name" value="Pept_S26A_signal_pept_1"/>
</dbReference>
<dbReference type="PANTHER" id="PTHR43390">
    <property type="entry name" value="SIGNAL PEPTIDASE I"/>
    <property type="match status" value="1"/>
</dbReference>
<dbReference type="PROSITE" id="PS00760">
    <property type="entry name" value="SPASE_I_2"/>
    <property type="match status" value="1"/>
</dbReference>
<dbReference type="Gene3D" id="2.10.109.10">
    <property type="entry name" value="Umud Fragment, subunit A"/>
    <property type="match status" value="1"/>
</dbReference>
<reference evidence="11" key="1">
    <citation type="journal article" date="2019" name="Int. J. Syst. Evol. Microbiol.">
        <title>The Global Catalogue of Microorganisms (GCM) 10K type strain sequencing project: providing services to taxonomists for standard genome sequencing and annotation.</title>
        <authorList>
            <consortium name="The Broad Institute Genomics Platform"/>
            <consortium name="The Broad Institute Genome Sequencing Center for Infectious Disease"/>
            <person name="Wu L."/>
            <person name="Ma J."/>
        </authorList>
    </citation>
    <scope>NUCLEOTIDE SEQUENCE [LARGE SCALE GENOMIC DNA]</scope>
    <source>
        <strain evidence="11">CCUG 30340</strain>
    </source>
</reference>
<evidence type="ECO:0000256" key="6">
    <source>
        <dbReference type="ARBA" id="ARBA00022801"/>
    </source>
</evidence>
<evidence type="ECO:0000256" key="4">
    <source>
        <dbReference type="ARBA" id="ARBA00019232"/>
    </source>
</evidence>
<comment type="caution">
    <text evidence="10">The sequence shown here is derived from an EMBL/GenBank/DDBJ whole genome shotgun (WGS) entry which is preliminary data.</text>
</comment>
<keyword evidence="5 7" id="KW-0645">Protease</keyword>
<evidence type="ECO:0000259" key="9">
    <source>
        <dbReference type="Pfam" id="PF10502"/>
    </source>
</evidence>
<keyword evidence="7" id="KW-0472">Membrane</keyword>